<dbReference type="GO" id="GO:0004222">
    <property type="term" value="F:metalloendopeptidase activity"/>
    <property type="evidence" value="ECO:0007669"/>
    <property type="project" value="TreeGrafter"/>
</dbReference>
<dbReference type="PANTHER" id="PTHR21666">
    <property type="entry name" value="PEPTIDASE-RELATED"/>
    <property type="match status" value="1"/>
</dbReference>
<keyword evidence="2" id="KW-0732">Signal</keyword>
<feature type="signal peptide" evidence="2">
    <location>
        <begin position="1"/>
        <end position="26"/>
    </location>
</feature>
<evidence type="ECO:0000256" key="2">
    <source>
        <dbReference type="SAM" id="SignalP"/>
    </source>
</evidence>
<evidence type="ECO:0000256" key="1">
    <source>
        <dbReference type="SAM" id="MobiDB-lite"/>
    </source>
</evidence>
<feature type="compositionally biased region" description="Low complexity" evidence="1">
    <location>
        <begin position="75"/>
        <end position="126"/>
    </location>
</feature>
<dbReference type="Pfam" id="PF01551">
    <property type="entry name" value="Peptidase_M23"/>
    <property type="match status" value="1"/>
</dbReference>
<dbReference type="SUPFAM" id="SSF51261">
    <property type="entry name" value="Duplicated hybrid motif"/>
    <property type="match status" value="1"/>
</dbReference>
<gene>
    <name evidence="4" type="ORF">H9725_05650</name>
</gene>
<reference evidence="4" key="2">
    <citation type="submission" date="2021-04" db="EMBL/GenBank/DDBJ databases">
        <authorList>
            <person name="Gilroy R."/>
        </authorList>
    </citation>
    <scope>NUCLEOTIDE SEQUENCE</scope>
    <source>
        <strain evidence="4">ChiBcec16-3735</strain>
    </source>
</reference>
<reference evidence="4" key="1">
    <citation type="journal article" date="2021" name="PeerJ">
        <title>Extensive microbial diversity within the chicken gut microbiome revealed by metagenomics and culture.</title>
        <authorList>
            <person name="Gilroy R."/>
            <person name="Ravi A."/>
            <person name="Getino M."/>
            <person name="Pursley I."/>
            <person name="Horton D.L."/>
            <person name="Alikhan N.F."/>
            <person name="Baker D."/>
            <person name="Gharbi K."/>
            <person name="Hall N."/>
            <person name="Watson M."/>
            <person name="Adriaenssens E.M."/>
            <person name="Foster-Nyarko E."/>
            <person name="Jarju S."/>
            <person name="Secka A."/>
            <person name="Antonio M."/>
            <person name="Oren A."/>
            <person name="Chaudhuri R.R."/>
            <person name="La Ragione R."/>
            <person name="Hildebrand F."/>
            <person name="Pallen M.J."/>
        </authorList>
    </citation>
    <scope>NUCLEOTIDE SEQUENCE</scope>
    <source>
        <strain evidence="4">ChiBcec16-3735</strain>
    </source>
</reference>
<dbReference type="Gene3D" id="2.70.70.10">
    <property type="entry name" value="Glucose Permease (Domain IIA)"/>
    <property type="match status" value="1"/>
</dbReference>
<dbReference type="InterPro" id="IPR050570">
    <property type="entry name" value="Cell_wall_metabolism_enzyme"/>
</dbReference>
<dbReference type="InterPro" id="IPR011055">
    <property type="entry name" value="Dup_hybrid_motif"/>
</dbReference>
<dbReference type="CDD" id="cd12797">
    <property type="entry name" value="M23_peptidase"/>
    <property type="match status" value="1"/>
</dbReference>
<name>A0A9D2FF79_9FIRM</name>
<dbReference type="Proteomes" id="UP000824065">
    <property type="component" value="Unassembled WGS sequence"/>
</dbReference>
<proteinExistence type="predicted"/>
<organism evidence="4 5">
    <name type="scientific">Candidatus Faecalibacterium gallistercoris</name>
    <dbReference type="NCBI Taxonomy" id="2838579"/>
    <lineage>
        <taxon>Bacteria</taxon>
        <taxon>Bacillati</taxon>
        <taxon>Bacillota</taxon>
        <taxon>Clostridia</taxon>
        <taxon>Eubacteriales</taxon>
        <taxon>Oscillospiraceae</taxon>
        <taxon>Faecalibacterium</taxon>
    </lineage>
</organism>
<evidence type="ECO:0000313" key="4">
    <source>
        <dbReference type="EMBL" id="HIZ58045.1"/>
    </source>
</evidence>
<evidence type="ECO:0000313" key="5">
    <source>
        <dbReference type="Proteomes" id="UP000824065"/>
    </source>
</evidence>
<accession>A0A9D2FF79</accession>
<dbReference type="PANTHER" id="PTHR21666:SF270">
    <property type="entry name" value="MUREIN HYDROLASE ACTIVATOR ENVC"/>
    <property type="match status" value="1"/>
</dbReference>
<evidence type="ECO:0000259" key="3">
    <source>
        <dbReference type="Pfam" id="PF01551"/>
    </source>
</evidence>
<protein>
    <submittedName>
        <fullName evidence="4">M23 family metallopeptidase</fullName>
    </submittedName>
</protein>
<feature type="chain" id="PRO_5038679488" evidence="2">
    <location>
        <begin position="27"/>
        <end position="257"/>
    </location>
</feature>
<dbReference type="EMBL" id="DXBJ01000039">
    <property type="protein sequence ID" value="HIZ58045.1"/>
    <property type="molecule type" value="Genomic_DNA"/>
</dbReference>
<dbReference type="InterPro" id="IPR016047">
    <property type="entry name" value="M23ase_b-sheet_dom"/>
</dbReference>
<feature type="region of interest" description="Disordered" evidence="1">
    <location>
        <begin position="44"/>
        <end position="128"/>
    </location>
</feature>
<comment type="caution">
    <text evidence="4">The sequence shown here is derived from an EMBL/GenBank/DDBJ whole genome shotgun (WGS) entry which is preliminary data.</text>
</comment>
<feature type="domain" description="M23ase beta-sheet core" evidence="3">
    <location>
        <begin position="155"/>
        <end position="251"/>
    </location>
</feature>
<sequence length="257" mass="26293">MEHIRKFLRGKGFALALLACIAAAAAAGVWAVGTIRDQMARDLGESPSQNITGEETFPGIDQGAGPETEEQLWEQQAASAAQSAADVPESSSSGGPSGAPSGSGSVSEPSALQTESPAASASAGSGYTRPVSGQVLAVWSGDELVYQETLGDWRTHNGVDYACKPGEDVLAPVSGTVESLAAEGNWGVVAAIRDGEGRLWRLSALEDAAVRQGDAVAAGQKLGQAGVITGESAQDPHIHLEVLDGDQYLDPVKLIGS</sequence>
<dbReference type="AlphaFoldDB" id="A0A9D2FF79"/>